<dbReference type="EMBL" id="BAAAPU010000007">
    <property type="protein sequence ID" value="GAA1977467.1"/>
    <property type="molecule type" value="Genomic_DNA"/>
</dbReference>
<protein>
    <recommendedName>
        <fullName evidence="2">Cupin type-2 domain-containing protein</fullName>
    </recommendedName>
</protein>
<dbReference type="Gene3D" id="2.60.120.10">
    <property type="entry name" value="Jelly Rolls"/>
    <property type="match status" value="1"/>
</dbReference>
<dbReference type="InterPro" id="IPR014710">
    <property type="entry name" value="RmlC-like_jellyroll"/>
</dbReference>
<proteinExistence type="predicted"/>
<name>A0ABN2RZ64_9MICO</name>
<sequence>MGPDPQAFDLEGETLENESYRTVAWSGKYLQVTLMSIPVGGDIGLEQHPETDQFIRLDSGHGRAQMGPSKDQLTFDEPVTDGWCVLVPAGSWHNVTNVGDQPMQLYTVYAPQHHSPGKVHETKDIAAADTDDEPADWSVQPESAPDRHA</sequence>
<feature type="region of interest" description="Disordered" evidence="1">
    <location>
        <begin position="114"/>
        <end position="149"/>
    </location>
</feature>
<dbReference type="InterPro" id="IPR013096">
    <property type="entry name" value="Cupin_2"/>
</dbReference>
<dbReference type="Pfam" id="PF07883">
    <property type="entry name" value="Cupin_2"/>
    <property type="match status" value="1"/>
</dbReference>
<organism evidence="3 4">
    <name type="scientific">Terrabacter lapilli</name>
    <dbReference type="NCBI Taxonomy" id="436231"/>
    <lineage>
        <taxon>Bacteria</taxon>
        <taxon>Bacillati</taxon>
        <taxon>Actinomycetota</taxon>
        <taxon>Actinomycetes</taxon>
        <taxon>Micrococcales</taxon>
        <taxon>Intrasporangiaceae</taxon>
        <taxon>Terrabacter</taxon>
    </lineage>
</organism>
<comment type="caution">
    <text evidence="3">The sequence shown here is derived from an EMBL/GenBank/DDBJ whole genome shotgun (WGS) entry which is preliminary data.</text>
</comment>
<dbReference type="CDD" id="cd02223">
    <property type="entry name" value="cupin_Bh2720-like"/>
    <property type="match status" value="1"/>
</dbReference>
<feature type="domain" description="Cupin type-2" evidence="2">
    <location>
        <begin position="34"/>
        <end position="109"/>
    </location>
</feature>
<dbReference type="SUPFAM" id="SSF51182">
    <property type="entry name" value="RmlC-like cupins"/>
    <property type="match status" value="1"/>
</dbReference>
<evidence type="ECO:0000313" key="3">
    <source>
        <dbReference type="EMBL" id="GAA1977467.1"/>
    </source>
</evidence>
<evidence type="ECO:0000259" key="2">
    <source>
        <dbReference type="Pfam" id="PF07883"/>
    </source>
</evidence>
<accession>A0ABN2RZ64</accession>
<keyword evidence="4" id="KW-1185">Reference proteome</keyword>
<dbReference type="PANTHER" id="PTHR43346:SF1">
    <property type="entry name" value="QUERCETIN 2,3-DIOXYGENASE-RELATED"/>
    <property type="match status" value="1"/>
</dbReference>
<dbReference type="InterPro" id="IPR011051">
    <property type="entry name" value="RmlC_Cupin_sf"/>
</dbReference>
<evidence type="ECO:0000313" key="4">
    <source>
        <dbReference type="Proteomes" id="UP001500013"/>
    </source>
</evidence>
<gene>
    <name evidence="3" type="ORF">GCM10009817_17340</name>
</gene>
<dbReference type="PANTHER" id="PTHR43346">
    <property type="entry name" value="LIGAND BINDING DOMAIN PROTEIN, PUTATIVE (AFU_ORTHOLOGUE AFUA_6G14370)-RELATED"/>
    <property type="match status" value="1"/>
</dbReference>
<dbReference type="Proteomes" id="UP001500013">
    <property type="component" value="Unassembled WGS sequence"/>
</dbReference>
<reference evidence="3 4" key="1">
    <citation type="journal article" date="2019" name="Int. J. Syst. Evol. Microbiol.">
        <title>The Global Catalogue of Microorganisms (GCM) 10K type strain sequencing project: providing services to taxonomists for standard genome sequencing and annotation.</title>
        <authorList>
            <consortium name="The Broad Institute Genomics Platform"/>
            <consortium name="The Broad Institute Genome Sequencing Center for Infectious Disease"/>
            <person name="Wu L."/>
            <person name="Ma J."/>
        </authorList>
    </citation>
    <scope>NUCLEOTIDE SEQUENCE [LARGE SCALE GENOMIC DNA]</scope>
    <source>
        <strain evidence="3 4">JCM 15628</strain>
    </source>
</reference>
<evidence type="ECO:0000256" key="1">
    <source>
        <dbReference type="SAM" id="MobiDB-lite"/>
    </source>
</evidence>
<dbReference type="InterPro" id="IPR052538">
    <property type="entry name" value="Flavonoid_dioxygenase-like"/>
</dbReference>